<reference evidence="3" key="1">
    <citation type="journal article" date="2011" name="Nat. Biotechnol.">
        <title>Genome sequencing and comparison of two nonhuman primate animal models, the cynomolgus and Chinese rhesus macaques.</title>
        <authorList>
            <person name="Yan G."/>
            <person name="Zhang G."/>
            <person name="Fang X."/>
            <person name="Zhang Y."/>
            <person name="Li C."/>
            <person name="Ling F."/>
            <person name="Cooper D.N."/>
            <person name="Li Q."/>
            <person name="Li Y."/>
            <person name="van Gool A.J."/>
            <person name="Du H."/>
            <person name="Chen J."/>
            <person name="Chen R."/>
            <person name="Zhang P."/>
            <person name="Huang Z."/>
            <person name="Thompson J.R."/>
            <person name="Meng Y."/>
            <person name="Bai Y."/>
            <person name="Wang J."/>
            <person name="Zhuo M."/>
            <person name="Wang T."/>
            <person name="Huang Y."/>
            <person name="Wei L."/>
            <person name="Li J."/>
            <person name="Wang Z."/>
            <person name="Hu H."/>
            <person name="Yang P."/>
            <person name="Le L."/>
            <person name="Stenson P.D."/>
            <person name="Li B."/>
            <person name="Liu X."/>
            <person name="Ball E.V."/>
            <person name="An N."/>
            <person name="Huang Q."/>
            <person name="Zhang Y."/>
            <person name="Fan W."/>
            <person name="Zhang X."/>
            <person name="Li Y."/>
            <person name="Wang W."/>
            <person name="Katze M.G."/>
            <person name="Su B."/>
            <person name="Nielsen R."/>
            <person name="Yang H."/>
            <person name="Wang J."/>
            <person name="Wang X."/>
            <person name="Wang J."/>
        </authorList>
    </citation>
    <scope>NUCLEOTIDE SEQUENCE [LARGE SCALE GENOMIC DNA]</scope>
    <source>
        <strain evidence="3">CR-5</strain>
    </source>
</reference>
<dbReference type="GO" id="GO:0005886">
    <property type="term" value="C:plasma membrane"/>
    <property type="evidence" value="ECO:0007669"/>
    <property type="project" value="InterPro"/>
</dbReference>
<dbReference type="Proteomes" id="UP000013456">
    <property type="component" value="Chromosome 16"/>
</dbReference>
<feature type="transmembrane region" description="Helical" evidence="2">
    <location>
        <begin position="22"/>
        <end position="46"/>
    </location>
</feature>
<sequence length="119" mass="12585">RGVSRCLAALPGLMLSSDQLDLVYSTLGLCLCTVLCCFLVTVACFLKKRGDPCSCQSHSSPCQSLAKSSHGECMKLGSPWGTSPEPGETCSFCFPEHSTPTQESAVIPGTLNPVGDGRW</sequence>
<evidence type="ECO:0000313" key="3">
    <source>
        <dbReference type="EMBL" id="EHH24560.1"/>
    </source>
</evidence>
<dbReference type="InterPro" id="IPR022317">
    <property type="entry name" value="TNFR_13B"/>
</dbReference>
<gene>
    <name evidence="3" type="ORF">EGK_08231</name>
</gene>
<organism evidence="3">
    <name type="scientific">Macaca mulatta</name>
    <name type="common">Rhesus macaque</name>
    <dbReference type="NCBI Taxonomy" id="9544"/>
    <lineage>
        <taxon>Eukaryota</taxon>
        <taxon>Metazoa</taxon>
        <taxon>Chordata</taxon>
        <taxon>Craniata</taxon>
        <taxon>Vertebrata</taxon>
        <taxon>Euteleostomi</taxon>
        <taxon>Mammalia</taxon>
        <taxon>Eutheria</taxon>
        <taxon>Euarchontoglires</taxon>
        <taxon>Primates</taxon>
        <taxon>Haplorrhini</taxon>
        <taxon>Catarrhini</taxon>
        <taxon>Cercopithecidae</taxon>
        <taxon>Cercopithecinae</taxon>
        <taxon>Macaca</taxon>
    </lineage>
</organism>
<keyword evidence="2" id="KW-0812">Transmembrane</keyword>
<keyword evidence="2" id="KW-0472">Membrane</keyword>
<dbReference type="AlphaFoldDB" id="G7NIZ9"/>
<evidence type="ECO:0000256" key="1">
    <source>
        <dbReference type="SAM" id="MobiDB-lite"/>
    </source>
</evidence>
<dbReference type="PANTHER" id="PTHR15511">
    <property type="entry name" value="TUMOR NECROSIS FACTOR RECEPTOR SUPERFAMILY MEMBER 13B"/>
    <property type="match status" value="1"/>
</dbReference>
<name>G7NIZ9_MACMU</name>
<feature type="non-terminal residue" evidence="3">
    <location>
        <position position="1"/>
    </location>
</feature>
<evidence type="ECO:0000256" key="2">
    <source>
        <dbReference type="SAM" id="Phobius"/>
    </source>
</evidence>
<dbReference type="EMBL" id="CM001268">
    <property type="protein sequence ID" value="EHH24560.1"/>
    <property type="molecule type" value="Genomic_DNA"/>
</dbReference>
<proteinExistence type="predicted"/>
<protein>
    <submittedName>
        <fullName evidence="3">Uncharacterized protein</fullName>
    </submittedName>
</protein>
<dbReference type="PANTHER" id="PTHR15511:SF2">
    <property type="entry name" value="TUMOR NECROSIS FACTOR RECEPTOR SUPERFAMILY MEMBER 13B"/>
    <property type="match status" value="1"/>
</dbReference>
<accession>G7NIZ9</accession>
<feature type="region of interest" description="Disordered" evidence="1">
    <location>
        <begin position="98"/>
        <end position="119"/>
    </location>
</feature>
<keyword evidence="2" id="KW-1133">Transmembrane helix</keyword>
<feature type="non-terminal residue" evidence="3">
    <location>
        <position position="119"/>
    </location>
</feature>